<dbReference type="AlphaFoldDB" id="A0A0F9USF7"/>
<dbReference type="Pfam" id="PF09485">
    <property type="entry name" value="CRISPR_Cse2"/>
    <property type="match status" value="1"/>
</dbReference>
<organism evidence="1">
    <name type="scientific">marine sediment metagenome</name>
    <dbReference type="NCBI Taxonomy" id="412755"/>
    <lineage>
        <taxon>unclassified sequences</taxon>
        <taxon>metagenomes</taxon>
        <taxon>ecological metagenomes</taxon>
    </lineage>
</organism>
<dbReference type="InterPro" id="IPR013382">
    <property type="entry name" value="CRISPR-assoc_prot_Cse2"/>
</dbReference>
<comment type="caution">
    <text evidence="1">The sequence shown here is derived from an EMBL/GenBank/DDBJ whole genome shotgun (WGS) entry which is preliminary data.</text>
</comment>
<evidence type="ECO:0000313" key="1">
    <source>
        <dbReference type="EMBL" id="KKN90407.1"/>
    </source>
</evidence>
<dbReference type="EMBL" id="LAZR01000110">
    <property type="protein sequence ID" value="KKN90407.1"/>
    <property type="molecule type" value="Genomic_DNA"/>
</dbReference>
<dbReference type="InterPro" id="IPR038287">
    <property type="entry name" value="Cse2_sf"/>
</dbReference>
<dbReference type="NCBIfam" id="TIGR02548">
    <property type="entry name" value="casB_cse2"/>
    <property type="match status" value="1"/>
</dbReference>
<accession>A0A0F9USF7</accession>
<dbReference type="Gene3D" id="1.10.520.40">
    <property type="entry name" value="CRISPR-associated protein Cse2"/>
    <property type="match status" value="1"/>
</dbReference>
<reference evidence="1" key="1">
    <citation type="journal article" date="2015" name="Nature">
        <title>Complex archaea that bridge the gap between prokaryotes and eukaryotes.</title>
        <authorList>
            <person name="Spang A."/>
            <person name="Saw J.H."/>
            <person name="Jorgensen S.L."/>
            <person name="Zaremba-Niedzwiedzka K."/>
            <person name="Martijn J."/>
            <person name="Lind A.E."/>
            <person name="van Eijk R."/>
            <person name="Schleper C."/>
            <person name="Guy L."/>
            <person name="Ettema T.J."/>
        </authorList>
    </citation>
    <scope>NUCLEOTIDE SEQUENCE</scope>
</reference>
<proteinExistence type="predicted"/>
<protein>
    <submittedName>
        <fullName evidence="1">Uncharacterized protein</fullName>
    </submittedName>
</protein>
<sequence length="166" mass="18698">MNAKINHGKIAMSWWSSMLAADTGAASALRANIRRANQPSEVLSERAVFDLALRLELRNPLQIYRLVKVLARIKEHDGRPLLRILGGKDPKLSQKRFNRLLTMEFGDIENGVGNAIDLAAGHCNVAQIARDVLFWSETVRCRWCFDYHNSEAPAVLQSKSEEEQTV</sequence>
<gene>
    <name evidence="1" type="ORF">LCGC14_0227760</name>
</gene>
<name>A0A0F9USF7_9ZZZZ</name>